<sequence length="310" mass="35161">MDIGISCINLFIPHIPVKHDNRSNNKKNYKAFNSTAPRFLKSNNDLPGPGYYVDEKDDNYFIFSNKGFGVGFTSSDKRFKNENLYNVGPGKYKIEKLNQYYDNQKTISLKNFKSRIAGTIIPEPTPGPSDYNSVKSEKALLGPNYDKKMNYTFKSRTPRFSKDRHSLPAPGYYKINEEERKPSAISSFKSSGRKKAYSTIIDGPGPGSYFQEQESFNLETKNNGKLVLGLVADKADTSKRRKDVNLGPGYYDIRSGSKISEIINGIKKGQSFTNSKRFSSSDNNIPGPGYYQPINDLRHSFNNNNYHQWI</sequence>
<organism evidence="1 2">
    <name type="scientific">Piromyces finnis</name>
    <dbReference type="NCBI Taxonomy" id="1754191"/>
    <lineage>
        <taxon>Eukaryota</taxon>
        <taxon>Fungi</taxon>
        <taxon>Fungi incertae sedis</taxon>
        <taxon>Chytridiomycota</taxon>
        <taxon>Chytridiomycota incertae sedis</taxon>
        <taxon>Neocallimastigomycetes</taxon>
        <taxon>Neocallimastigales</taxon>
        <taxon>Neocallimastigaceae</taxon>
        <taxon>Piromyces</taxon>
    </lineage>
</organism>
<gene>
    <name evidence="1" type="ORF">BCR36DRAFT_320623</name>
</gene>
<dbReference type="AlphaFoldDB" id="A0A1Y1VHK6"/>
<dbReference type="Pfam" id="PF07004">
    <property type="entry name" value="SHIPPO-rpt"/>
    <property type="match status" value="4"/>
</dbReference>
<dbReference type="InterPro" id="IPR051291">
    <property type="entry name" value="CIMAP"/>
</dbReference>
<dbReference type="InterPro" id="IPR010736">
    <property type="entry name" value="SHIPPO-rpt"/>
</dbReference>
<protein>
    <submittedName>
        <fullName evidence="1">Uncharacterized protein</fullName>
    </submittedName>
</protein>
<dbReference type="PANTHER" id="PTHR21580">
    <property type="entry name" value="SHIPPO-1-RELATED"/>
    <property type="match status" value="1"/>
</dbReference>
<dbReference type="Proteomes" id="UP000193719">
    <property type="component" value="Unassembled WGS sequence"/>
</dbReference>
<evidence type="ECO:0000313" key="2">
    <source>
        <dbReference type="Proteomes" id="UP000193719"/>
    </source>
</evidence>
<proteinExistence type="predicted"/>
<dbReference type="OrthoDB" id="186871at2759"/>
<name>A0A1Y1VHK6_9FUNG</name>
<reference evidence="1 2" key="1">
    <citation type="submission" date="2016-08" db="EMBL/GenBank/DDBJ databases">
        <title>Genomes of anaerobic fungi encode conserved fungal cellulosomes for biomass hydrolysis.</title>
        <authorList>
            <consortium name="DOE Joint Genome Institute"/>
            <person name="Haitjema C.H."/>
            <person name="Gilmore S.P."/>
            <person name="Henske J.K."/>
            <person name="Solomon K.V."/>
            <person name="De Groot R."/>
            <person name="Kuo A."/>
            <person name="Mondo S.J."/>
            <person name="Salamov A.A."/>
            <person name="Labutti K."/>
            <person name="Zhao Z."/>
            <person name="Chiniquy J."/>
            <person name="Barry K."/>
            <person name="Brewer H.M."/>
            <person name="Purvine S.O."/>
            <person name="Wright A.T."/>
            <person name="Boxma B."/>
            <person name="Van Alen T."/>
            <person name="Hackstein J.H."/>
            <person name="Baker S.E."/>
            <person name="Grigoriev I.V."/>
            <person name="O'Malley M.A."/>
        </authorList>
    </citation>
    <scope>NUCLEOTIDE SEQUENCE [LARGE SCALE GENOMIC DNA]</scope>
    <source>
        <strain evidence="2">finn</strain>
    </source>
</reference>
<keyword evidence="2" id="KW-1185">Reference proteome</keyword>
<comment type="caution">
    <text evidence="1">The sequence shown here is derived from an EMBL/GenBank/DDBJ whole genome shotgun (WGS) entry which is preliminary data.</text>
</comment>
<reference evidence="1 2" key="2">
    <citation type="submission" date="2016-08" db="EMBL/GenBank/DDBJ databases">
        <title>Pervasive Adenine N6-methylation of Active Genes in Fungi.</title>
        <authorList>
            <consortium name="DOE Joint Genome Institute"/>
            <person name="Mondo S.J."/>
            <person name="Dannebaum R.O."/>
            <person name="Kuo R.C."/>
            <person name="Labutti K."/>
            <person name="Haridas S."/>
            <person name="Kuo A."/>
            <person name="Salamov A."/>
            <person name="Ahrendt S.R."/>
            <person name="Lipzen A."/>
            <person name="Sullivan W."/>
            <person name="Andreopoulos W.B."/>
            <person name="Clum A."/>
            <person name="Lindquist E."/>
            <person name="Daum C."/>
            <person name="Ramamoorthy G.K."/>
            <person name="Gryganskyi A."/>
            <person name="Culley D."/>
            <person name="Magnuson J.K."/>
            <person name="James T.Y."/>
            <person name="O'Malley M.A."/>
            <person name="Stajich J.E."/>
            <person name="Spatafora J.W."/>
            <person name="Visel A."/>
            <person name="Grigoriev I.V."/>
        </authorList>
    </citation>
    <scope>NUCLEOTIDE SEQUENCE [LARGE SCALE GENOMIC DNA]</scope>
    <source>
        <strain evidence="2">finn</strain>
    </source>
</reference>
<evidence type="ECO:0000313" key="1">
    <source>
        <dbReference type="EMBL" id="ORX55941.1"/>
    </source>
</evidence>
<dbReference type="EMBL" id="MCFH01000008">
    <property type="protein sequence ID" value="ORX55941.1"/>
    <property type="molecule type" value="Genomic_DNA"/>
</dbReference>
<accession>A0A1Y1VHK6</accession>